<proteinExistence type="predicted"/>
<reference evidence="1" key="2">
    <citation type="journal article" date="2015" name="Fish Shellfish Immunol.">
        <title>Early steps in the European eel (Anguilla anguilla)-Vibrio vulnificus interaction in the gills: Role of the RtxA13 toxin.</title>
        <authorList>
            <person name="Callol A."/>
            <person name="Pajuelo D."/>
            <person name="Ebbesson L."/>
            <person name="Teles M."/>
            <person name="MacKenzie S."/>
            <person name="Amaro C."/>
        </authorList>
    </citation>
    <scope>NUCLEOTIDE SEQUENCE</scope>
</reference>
<reference evidence="1" key="1">
    <citation type="submission" date="2014-11" db="EMBL/GenBank/DDBJ databases">
        <authorList>
            <person name="Amaro Gonzalez C."/>
        </authorList>
    </citation>
    <scope>NUCLEOTIDE SEQUENCE</scope>
</reference>
<evidence type="ECO:0000313" key="1">
    <source>
        <dbReference type="EMBL" id="JAH81714.1"/>
    </source>
</evidence>
<dbReference type="AlphaFoldDB" id="A0A0E9VU68"/>
<accession>A0A0E9VU68</accession>
<protein>
    <submittedName>
        <fullName evidence="1">Uncharacterized protein</fullName>
    </submittedName>
</protein>
<sequence length="16" mass="2030">MRKAFYEPNKLYEELV</sequence>
<name>A0A0E9VU68_ANGAN</name>
<dbReference type="EMBL" id="GBXM01026863">
    <property type="protein sequence ID" value="JAH81714.1"/>
    <property type="molecule type" value="Transcribed_RNA"/>
</dbReference>
<organism evidence="1">
    <name type="scientific">Anguilla anguilla</name>
    <name type="common">European freshwater eel</name>
    <name type="synonym">Muraena anguilla</name>
    <dbReference type="NCBI Taxonomy" id="7936"/>
    <lineage>
        <taxon>Eukaryota</taxon>
        <taxon>Metazoa</taxon>
        <taxon>Chordata</taxon>
        <taxon>Craniata</taxon>
        <taxon>Vertebrata</taxon>
        <taxon>Euteleostomi</taxon>
        <taxon>Actinopterygii</taxon>
        <taxon>Neopterygii</taxon>
        <taxon>Teleostei</taxon>
        <taxon>Anguilliformes</taxon>
        <taxon>Anguillidae</taxon>
        <taxon>Anguilla</taxon>
    </lineage>
</organism>